<sequence length="12" mass="1332">MNPACVTVRIEV</sequence>
<evidence type="ECO:0000313" key="1">
    <source>
        <dbReference type="EMBL" id="JAH53979.1"/>
    </source>
</evidence>
<organism evidence="1">
    <name type="scientific">Anguilla anguilla</name>
    <name type="common">European freshwater eel</name>
    <name type="synonym">Muraena anguilla</name>
    <dbReference type="NCBI Taxonomy" id="7936"/>
    <lineage>
        <taxon>Eukaryota</taxon>
        <taxon>Metazoa</taxon>
        <taxon>Chordata</taxon>
        <taxon>Craniata</taxon>
        <taxon>Vertebrata</taxon>
        <taxon>Euteleostomi</taxon>
        <taxon>Actinopterygii</taxon>
        <taxon>Neopterygii</taxon>
        <taxon>Teleostei</taxon>
        <taxon>Anguilliformes</taxon>
        <taxon>Anguillidae</taxon>
        <taxon>Anguilla</taxon>
    </lineage>
</organism>
<dbReference type="EMBL" id="GBXM01028104">
    <property type="protein sequence ID" value="JAH80473.1"/>
    <property type="molecule type" value="Transcribed_RNA"/>
</dbReference>
<reference evidence="1" key="2">
    <citation type="journal article" date="2015" name="Fish Shellfish Immunol.">
        <title>Early steps in the European eel (Anguilla anguilla)-Vibrio vulnificus interaction in the gills: Role of the RtxA13 toxin.</title>
        <authorList>
            <person name="Callol A."/>
            <person name="Pajuelo D."/>
            <person name="Ebbesson L."/>
            <person name="Teles M."/>
            <person name="MacKenzie S."/>
            <person name="Amaro C."/>
        </authorList>
    </citation>
    <scope>NUCLEOTIDE SEQUENCE</scope>
</reference>
<dbReference type="EMBL" id="GBXM01054598">
    <property type="protein sequence ID" value="JAH53979.1"/>
    <property type="molecule type" value="Transcribed_RNA"/>
</dbReference>
<reference evidence="1" key="1">
    <citation type="submission" date="2014-11" db="EMBL/GenBank/DDBJ databases">
        <authorList>
            <person name="Amaro Gonzalez C."/>
        </authorList>
    </citation>
    <scope>NUCLEOTIDE SEQUENCE</scope>
</reference>
<proteinExistence type="predicted"/>
<accession>A0A0E9TJX9</accession>
<name>A0A0E9TJX9_ANGAN</name>
<protein>
    <submittedName>
        <fullName evidence="1">Uncharacterized protein</fullName>
    </submittedName>
</protein>